<dbReference type="EMBL" id="BARU01012521">
    <property type="protein sequence ID" value="GAH42197.1"/>
    <property type="molecule type" value="Genomic_DNA"/>
</dbReference>
<sequence length="96" mass="11024">MKAKGIVIFLVLMIIFSFISVNILSEEEQEGIQGVLSVTSGNDYLKIQEYEKNIYVRGLMGALYAIFKAYEPETYQKYGEKMKDIRQGDVSLVIFR</sequence>
<organism evidence="2">
    <name type="scientific">marine sediment metagenome</name>
    <dbReference type="NCBI Taxonomy" id="412755"/>
    <lineage>
        <taxon>unclassified sequences</taxon>
        <taxon>metagenomes</taxon>
        <taxon>ecological metagenomes</taxon>
    </lineage>
</organism>
<keyword evidence="1" id="KW-1133">Transmembrane helix</keyword>
<name>X1FB55_9ZZZZ</name>
<gene>
    <name evidence="2" type="ORF">S03H2_23059</name>
</gene>
<protein>
    <submittedName>
        <fullName evidence="2">Uncharacterized protein</fullName>
    </submittedName>
</protein>
<keyword evidence="1" id="KW-0812">Transmembrane</keyword>
<proteinExistence type="predicted"/>
<accession>X1FB55</accession>
<comment type="caution">
    <text evidence="2">The sequence shown here is derived from an EMBL/GenBank/DDBJ whole genome shotgun (WGS) entry which is preliminary data.</text>
</comment>
<evidence type="ECO:0000313" key="2">
    <source>
        <dbReference type="EMBL" id="GAH42197.1"/>
    </source>
</evidence>
<reference evidence="2" key="1">
    <citation type="journal article" date="2014" name="Front. Microbiol.">
        <title>High frequency of phylogenetically diverse reductive dehalogenase-homologous genes in deep subseafloor sedimentary metagenomes.</title>
        <authorList>
            <person name="Kawai M."/>
            <person name="Futagami T."/>
            <person name="Toyoda A."/>
            <person name="Takaki Y."/>
            <person name="Nishi S."/>
            <person name="Hori S."/>
            <person name="Arai W."/>
            <person name="Tsubouchi T."/>
            <person name="Morono Y."/>
            <person name="Uchiyama I."/>
            <person name="Ito T."/>
            <person name="Fujiyama A."/>
            <person name="Inagaki F."/>
            <person name="Takami H."/>
        </authorList>
    </citation>
    <scope>NUCLEOTIDE SEQUENCE</scope>
    <source>
        <strain evidence="2">Expedition CK06-06</strain>
    </source>
</reference>
<feature type="transmembrane region" description="Helical" evidence="1">
    <location>
        <begin position="6"/>
        <end position="24"/>
    </location>
</feature>
<dbReference type="AlphaFoldDB" id="X1FB55"/>
<evidence type="ECO:0000256" key="1">
    <source>
        <dbReference type="SAM" id="Phobius"/>
    </source>
</evidence>
<keyword evidence="1" id="KW-0472">Membrane</keyword>